<feature type="transmembrane region" description="Helical" evidence="2">
    <location>
        <begin position="132"/>
        <end position="149"/>
    </location>
</feature>
<feature type="region of interest" description="Disordered" evidence="1">
    <location>
        <begin position="22"/>
        <end position="94"/>
    </location>
</feature>
<keyword evidence="2" id="KW-1133">Transmembrane helix</keyword>
<evidence type="ECO:0000256" key="1">
    <source>
        <dbReference type="SAM" id="MobiDB-lite"/>
    </source>
</evidence>
<dbReference type="Proteomes" id="UP000012065">
    <property type="component" value="Unassembled WGS sequence"/>
</dbReference>
<sequence>MDIMIPSNRSRPIFLECAEDYPDFTKSGSLGKSDNEKPQDSASQSEEKDQSKPTREGASSEENIQVGGDLSSQPENKEATQEPQTKYDTSLDDSDLYGAELSKDARVWRVYVKEADRHDTELVDGWNKSLDVILVFAALFSAVSTAFIIESSKRLQPDPVELSTQVLIEISQTMRSIASNGLVDPPPLSTPNGTSEFVPSSTDIIVNTLWYLSLSLSIAVSLMAMLAKEWCRTFLANRTGHPYPQAQRRQAKWMKIEKWKMQELLIVLPSLIHLSLLLFSIGLCITVWELSVTVAIPVICVCGIAVLFYICSSIAASISEFFPYTTIVSSILRSQLMRNHYKVVARPFWIACYYMSISVNKVLTLFKWIEYNLMVLPARCVWVLTSDRLDNSYHTDFDGGYNELVLHVDDIELVPQPHIQESNKSTPTQDEDNEQNLMTSHALNWLIATCETPGLVAVALQAISGASSHLPRKPLEECDAKLKILRILTTSRSGQSSDSDTQRYARALRFLGRSSDGGSAGGEDELEVMMWDLHRRNENYVSDLVTKTRFYPSDENLAALRAGNTVTANVLKAIKGKCEVNSKLLDQITTAASHDNNFRYRMPQAALASLYNALVLVSAISPGNPKISTSQFIEQTLDIIHQSRYEGCDWSNLGSINDVGLVTTLQSQLPFVLYLLNLGQPQNAQTPAQGSTSDRRDERVRSTVVLLGSSKHSKVLEPLSVLMVVATELLSKPDFYGLTDFAGDVYLLPNVSGEFGKYLGRIKDAADADRHLQVIYHTYQISPTEKPVLVIYMSILELFCRGLCSAYNGSFRYLTYNFCFPELSDNLIAIVEKQSIIPLLISTRQNGDTNSKYVASTQLWILHALLGDIHSSRYSETQSRLWDMLRMAGRQAQVHNAQEARYELELEILSDYVNDFSSACLGLYTFRILECISQSNKRAESDYQNKFITWDRIRNDLERLPQSLRGLSSFTSPDIWNSTTTSQLPTNMETPESNEAQI</sequence>
<feature type="transmembrane region" description="Helical" evidence="2">
    <location>
        <begin position="294"/>
        <end position="322"/>
    </location>
</feature>
<evidence type="ECO:0000256" key="2">
    <source>
        <dbReference type="SAM" id="Phobius"/>
    </source>
</evidence>
<feature type="region of interest" description="Disordered" evidence="1">
    <location>
        <begin position="976"/>
        <end position="998"/>
    </location>
</feature>
<dbReference type="EMBL" id="CAOJ01012761">
    <property type="protein sequence ID" value="CCO34213.1"/>
    <property type="molecule type" value="Genomic_DNA"/>
</dbReference>
<reference evidence="4 5" key="1">
    <citation type="journal article" date="2013" name="J. Biotechnol.">
        <title>Establishment and interpretation of the genome sequence of the phytopathogenic fungus Rhizoctonia solani AG1-IB isolate 7/3/14.</title>
        <authorList>
            <person name="Wibberg D.W."/>
            <person name="Jelonek L.J."/>
            <person name="Rupp O.R."/>
            <person name="Hennig M.H."/>
            <person name="Eikmeyer F.E."/>
            <person name="Goesmann A.G."/>
            <person name="Hartmann A.H."/>
            <person name="Borriss R.B."/>
            <person name="Grosch R.G."/>
            <person name="Puehler A.P."/>
            <person name="Schlueter A.S."/>
        </authorList>
    </citation>
    <scope>NUCLEOTIDE SEQUENCE [LARGE SCALE GENOMIC DNA]</scope>
    <source>
        <strain evidence="5">AG1-IB / isolate 7/3/14</strain>
    </source>
</reference>
<dbReference type="InterPro" id="IPR045338">
    <property type="entry name" value="DUF6535"/>
</dbReference>
<evidence type="ECO:0000313" key="5">
    <source>
        <dbReference type="Proteomes" id="UP000012065"/>
    </source>
</evidence>
<feature type="transmembrane region" description="Helical" evidence="2">
    <location>
        <begin position="209"/>
        <end position="227"/>
    </location>
</feature>
<proteinExistence type="predicted"/>
<keyword evidence="2" id="KW-0812">Transmembrane</keyword>
<feature type="transmembrane region" description="Helical" evidence="2">
    <location>
        <begin position="264"/>
        <end position="288"/>
    </location>
</feature>
<dbReference type="AlphaFoldDB" id="M5C2M2"/>
<feature type="transmembrane region" description="Helical" evidence="2">
    <location>
        <begin position="343"/>
        <end position="369"/>
    </location>
</feature>
<dbReference type="Pfam" id="PF20153">
    <property type="entry name" value="DUF6535"/>
    <property type="match status" value="1"/>
</dbReference>
<gene>
    <name evidence="4" type="ORF">BN14_08307</name>
</gene>
<feature type="domain" description="DUF6535" evidence="3">
    <location>
        <begin position="108"/>
        <end position="289"/>
    </location>
</feature>
<organism evidence="4 5">
    <name type="scientific">Thanatephorus cucumeris (strain AG1-IB / isolate 7/3/14)</name>
    <name type="common">Lettuce bottom rot fungus</name>
    <name type="synonym">Rhizoctonia solani</name>
    <dbReference type="NCBI Taxonomy" id="1108050"/>
    <lineage>
        <taxon>Eukaryota</taxon>
        <taxon>Fungi</taxon>
        <taxon>Dikarya</taxon>
        <taxon>Basidiomycota</taxon>
        <taxon>Agaricomycotina</taxon>
        <taxon>Agaricomycetes</taxon>
        <taxon>Cantharellales</taxon>
        <taxon>Ceratobasidiaceae</taxon>
        <taxon>Rhizoctonia</taxon>
        <taxon>Rhizoctonia solani AG-1</taxon>
    </lineage>
</organism>
<evidence type="ECO:0000313" key="4">
    <source>
        <dbReference type="EMBL" id="CCO34213.1"/>
    </source>
</evidence>
<feature type="compositionally biased region" description="Basic and acidic residues" evidence="1">
    <location>
        <begin position="33"/>
        <end position="55"/>
    </location>
</feature>
<protein>
    <recommendedName>
        <fullName evidence="3">DUF6535 domain-containing protein</fullName>
    </recommendedName>
</protein>
<name>M5C2M2_THACB</name>
<accession>M5C2M2</accession>
<evidence type="ECO:0000259" key="3">
    <source>
        <dbReference type="Pfam" id="PF20153"/>
    </source>
</evidence>
<comment type="caution">
    <text evidence="4">The sequence shown here is derived from an EMBL/GenBank/DDBJ whole genome shotgun (WGS) entry which is preliminary data.</text>
</comment>
<keyword evidence="2" id="KW-0472">Membrane</keyword>
<dbReference type="HOGENOM" id="CLU_010953_0_0_1"/>